<dbReference type="GO" id="GO:0015074">
    <property type="term" value="P:DNA integration"/>
    <property type="evidence" value="ECO:0007669"/>
    <property type="project" value="UniProtKB-KW"/>
</dbReference>
<keyword evidence="4" id="KW-0233">DNA recombination</keyword>
<evidence type="ECO:0000256" key="1">
    <source>
        <dbReference type="ARBA" id="ARBA00008857"/>
    </source>
</evidence>
<dbReference type="AlphaFoldDB" id="A0A3N5Y437"/>
<sequence length="394" mass="45484">MAEIQINLTDKIINSIKRPINLTVYCDARKPNLKLIVRPSGRKSFYFRGKRGGKDVKRKIGDTDKISLASALLRVEEYLQLFDGDTTVKSSSARRTKQQYCINDVFELYRDNELRKRQTIAGRAHGLEVAYRNHVKMPFGGKLVAELTKKEIRSFFQTLESKGYSVHNKALSVLKSAFNYVIDYEEQMEIQINPFARMKKMKEVSRNRYLTYEEAKRLLSALEVVKNQHVADIYRIALFTGARLSNIKQMRWIDLNLYSAIWFIPATNTKTGLTYEIPLHDRVMVLLKRRSVKPLSKEFVFPSLNKSKYGYITGGDNVWKEAIKIAGLYHENPNIRPRPHDLRRTFATWQIQSGADISIVSKSLCHTSLKHTMIYAHTNIEQVRESLVGAFKGI</sequence>
<dbReference type="OrthoDB" id="9795573at2"/>
<dbReference type="Gene3D" id="3.30.160.390">
    <property type="entry name" value="Integrase, DNA-binding domain"/>
    <property type="match status" value="1"/>
</dbReference>
<organism evidence="6 7">
    <name type="scientific">Alteromonas sediminis</name>
    <dbReference type="NCBI Taxonomy" id="2259342"/>
    <lineage>
        <taxon>Bacteria</taxon>
        <taxon>Pseudomonadati</taxon>
        <taxon>Pseudomonadota</taxon>
        <taxon>Gammaproteobacteria</taxon>
        <taxon>Alteromonadales</taxon>
        <taxon>Alteromonadaceae</taxon>
        <taxon>Alteromonas/Salinimonas group</taxon>
        <taxon>Alteromonas</taxon>
    </lineage>
</organism>
<gene>
    <name evidence="6" type="ORF">DRW07_01980</name>
</gene>
<dbReference type="InterPro" id="IPR011010">
    <property type="entry name" value="DNA_brk_join_enz"/>
</dbReference>
<dbReference type="PANTHER" id="PTHR30629:SF2">
    <property type="entry name" value="PROPHAGE INTEGRASE INTS-RELATED"/>
    <property type="match status" value="1"/>
</dbReference>
<dbReference type="InterPro" id="IPR013762">
    <property type="entry name" value="Integrase-like_cat_sf"/>
</dbReference>
<dbReference type="Proteomes" id="UP000275281">
    <property type="component" value="Unassembled WGS sequence"/>
</dbReference>
<dbReference type="PROSITE" id="PS51898">
    <property type="entry name" value="TYR_RECOMBINASE"/>
    <property type="match status" value="1"/>
</dbReference>
<feature type="domain" description="Tyr recombinase" evidence="5">
    <location>
        <begin position="205"/>
        <end position="388"/>
    </location>
</feature>
<dbReference type="InterPro" id="IPR050808">
    <property type="entry name" value="Phage_Integrase"/>
</dbReference>
<evidence type="ECO:0000256" key="3">
    <source>
        <dbReference type="ARBA" id="ARBA00023125"/>
    </source>
</evidence>
<dbReference type="Gene3D" id="1.10.443.10">
    <property type="entry name" value="Intergrase catalytic core"/>
    <property type="match status" value="1"/>
</dbReference>
<evidence type="ECO:0000256" key="2">
    <source>
        <dbReference type="ARBA" id="ARBA00022908"/>
    </source>
</evidence>
<dbReference type="PANTHER" id="PTHR30629">
    <property type="entry name" value="PROPHAGE INTEGRASE"/>
    <property type="match status" value="1"/>
</dbReference>
<comment type="caution">
    <text evidence="6">The sequence shown here is derived from an EMBL/GenBank/DDBJ whole genome shotgun (WGS) entry which is preliminary data.</text>
</comment>
<accession>A0A3N5Y437</accession>
<protein>
    <submittedName>
        <fullName evidence="6">Site-specific integrase</fullName>
    </submittedName>
</protein>
<dbReference type="InterPro" id="IPR010998">
    <property type="entry name" value="Integrase_recombinase_N"/>
</dbReference>
<dbReference type="SUPFAM" id="SSF56349">
    <property type="entry name" value="DNA breaking-rejoining enzymes"/>
    <property type="match status" value="1"/>
</dbReference>
<keyword evidence="7" id="KW-1185">Reference proteome</keyword>
<keyword evidence="3" id="KW-0238">DNA-binding</keyword>
<evidence type="ECO:0000256" key="4">
    <source>
        <dbReference type="ARBA" id="ARBA00023172"/>
    </source>
</evidence>
<proteinExistence type="inferred from homology"/>
<dbReference type="GO" id="GO:0006310">
    <property type="term" value="P:DNA recombination"/>
    <property type="evidence" value="ECO:0007669"/>
    <property type="project" value="UniProtKB-KW"/>
</dbReference>
<dbReference type="RefSeq" id="WP_124026202.1">
    <property type="nucleotide sequence ID" value="NZ_JBHRSN010000005.1"/>
</dbReference>
<name>A0A3N5Y437_9ALTE</name>
<dbReference type="Pfam" id="PF00589">
    <property type="entry name" value="Phage_integrase"/>
    <property type="match status" value="1"/>
</dbReference>
<dbReference type="Gene3D" id="1.10.150.130">
    <property type="match status" value="1"/>
</dbReference>
<reference evidence="6 7" key="1">
    <citation type="submission" date="2018-11" db="EMBL/GenBank/DDBJ databases">
        <authorList>
            <person name="Ye M.-Q."/>
            <person name="Du Z.-J."/>
        </authorList>
    </citation>
    <scope>NUCLEOTIDE SEQUENCE [LARGE SCALE GENOMIC DNA]</scope>
    <source>
        <strain evidence="6 7">U0105</strain>
    </source>
</reference>
<comment type="similarity">
    <text evidence="1">Belongs to the 'phage' integrase family.</text>
</comment>
<keyword evidence="2" id="KW-0229">DNA integration</keyword>
<dbReference type="CDD" id="cd00796">
    <property type="entry name" value="INT_Rci_Hp1_C"/>
    <property type="match status" value="1"/>
</dbReference>
<dbReference type="InterPro" id="IPR002104">
    <property type="entry name" value="Integrase_catalytic"/>
</dbReference>
<dbReference type="EMBL" id="RPOK01000001">
    <property type="protein sequence ID" value="RPJ68200.1"/>
    <property type="molecule type" value="Genomic_DNA"/>
</dbReference>
<evidence type="ECO:0000313" key="7">
    <source>
        <dbReference type="Proteomes" id="UP000275281"/>
    </source>
</evidence>
<dbReference type="GO" id="GO:0003677">
    <property type="term" value="F:DNA binding"/>
    <property type="evidence" value="ECO:0007669"/>
    <property type="project" value="UniProtKB-KW"/>
</dbReference>
<evidence type="ECO:0000259" key="5">
    <source>
        <dbReference type="PROSITE" id="PS51898"/>
    </source>
</evidence>
<dbReference type="InterPro" id="IPR038488">
    <property type="entry name" value="Integrase_DNA-bd_sf"/>
</dbReference>
<evidence type="ECO:0000313" key="6">
    <source>
        <dbReference type="EMBL" id="RPJ68200.1"/>
    </source>
</evidence>